<reference evidence="7 8" key="1">
    <citation type="journal article" date="2018" name="PLoS Genet.">
        <title>Population sequencing reveals clonal diversity and ancestral inbreeding in the grapevine cultivar Chardonnay.</title>
        <authorList>
            <person name="Roach M.J."/>
            <person name="Johnson D.L."/>
            <person name="Bohlmann J."/>
            <person name="van Vuuren H.J."/>
            <person name="Jones S.J."/>
            <person name="Pretorius I.S."/>
            <person name="Schmidt S.A."/>
            <person name="Borneman A.R."/>
        </authorList>
    </citation>
    <scope>NUCLEOTIDE SEQUENCE [LARGE SCALE GENOMIC DNA]</scope>
    <source>
        <strain evidence="8">cv. Chardonnay</strain>
        <strain evidence="7">I10V1</strain>
        <tissue evidence="7">Leaf</tissue>
    </source>
</reference>
<dbReference type="EMBL" id="QGNW01001341">
    <property type="protein sequence ID" value="RVW44832.1"/>
    <property type="molecule type" value="Genomic_DNA"/>
</dbReference>
<protein>
    <submittedName>
        <fullName evidence="7">Protein crowded nuclei 1</fullName>
    </submittedName>
</protein>
<dbReference type="GO" id="GO:0005652">
    <property type="term" value="C:nuclear lamina"/>
    <property type="evidence" value="ECO:0007669"/>
    <property type="project" value="UniProtKB-SubCell"/>
</dbReference>
<organism evidence="7 8">
    <name type="scientific">Vitis vinifera</name>
    <name type="common">Grape</name>
    <dbReference type="NCBI Taxonomy" id="29760"/>
    <lineage>
        <taxon>Eukaryota</taxon>
        <taxon>Viridiplantae</taxon>
        <taxon>Streptophyta</taxon>
        <taxon>Embryophyta</taxon>
        <taxon>Tracheophyta</taxon>
        <taxon>Spermatophyta</taxon>
        <taxon>Magnoliopsida</taxon>
        <taxon>eudicotyledons</taxon>
        <taxon>Gunneridae</taxon>
        <taxon>Pentapetalae</taxon>
        <taxon>rosids</taxon>
        <taxon>Vitales</taxon>
        <taxon>Vitaceae</taxon>
        <taxon>Viteae</taxon>
        <taxon>Vitis</taxon>
    </lineage>
</organism>
<evidence type="ECO:0000256" key="2">
    <source>
        <dbReference type="ARBA" id="ARBA00023242"/>
    </source>
</evidence>
<comment type="caution">
    <text evidence="7">The sequence shown here is derived from an EMBL/GenBank/DDBJ whole genome shotgun (WGS) entry which is preliminary data.</text>
</comment>
<proteinExistence type="inferred from homology"/>
<evidence type="ECO:0000313" key="7">
    <source>
        <dbReference type="EMBL" id="RVX06452.1"/>
    </source>
</evidence>
<dbReference type="PANTHER" id="PTHR31908">
    <property type="entry name" value="PROTEIN CROWDED NUCLEI 4"/>
    <property type="match status" value="1"/>
</dbReference>
<evidence type="ECO:0000313" key="6">
    <source>
        <dbReference type="EMBL" id="RVW44832.1"/>
    </source>
</evidence>
<comment type="similarity">
    <text evidence="4">Belongs to the CRWN family.</text>
</comment>
<gene>
    <name evidence="7" type="primary">CRWN1_4</name>
    <name evidence="6" type="synonym">CRWN1_2</name>
    <name evidence="7" type="ORF">CK203_023584</name>
    <name evidence="6" type="ORF">CK203_087069</name>
</gene>
<keyword evidence="1 5" id="KW-0175">Coiled coil</keyword>
<evidence type="ECO:0000256" key="5">
    <source>
        <dbReference type="SAM" id="Coils"/>
    </source>
</evidence>
<dbReference type="EMBL" id="QGNW01000051">
    <property type="protein sequence ID" value="RVX06452.1"/>
    <property type="molecule type" value="Genomic_DNA"/>
</dbReference>
<evidence type="ECO:0000256" key="1">
    <source>
        <dbReference type="ARBA" id="ARBA00023054"/>
    </source>
</evidence>
<dbReference type="PANTHER" id="PTHR31908:SF11">
    <property type="entry name" value="PROTEIN CROWDED NUCLEI 1"/>
    <property type="match status" value="1"/>
</dbReference>
<dbReference type="AlphaFoldDB" id="A0A438JBY0"/>
<keyword evidence="2" id="KW-0539">Nucleus</keyword>
<evidence type="ECO:0000256" key="3">
    <source>
        <dbReference type="ARBA" id="ARBA00024186"/>
    </source>
</evidence>
<dbReference type="InterPro" id="IPR040418">
    <property type="entry name" value="CRWN"/>
</dbReference>
<sequence>MGLLLIEKKEWTSKYDELRQALVDVKDALKREQDAHLVAMSEVEKREENLRKALGIEKQCVLDVCLCASLL</sequence>
<dbReference type="Proteomes" id="UP000288805">
    <property type="component" value="Unassembled WGS sequence"/>
</dbReference>
<dbReference type="GO" id="GO:0006997">
    <property type="term" value="P:nucleus organization"/>
    <property type="evidence" value="ECO:0007669"/>
    <property type="project" value="InterPro"/>
</dbReference>
<name>A0A438JBY0_VITVI</name>
<evidence type="ECO:0000313" key="8">
    <source>
        <dbReference type="Proteomes" id="UP000288805"/>
    </source>
</evidence>
<accession>A0A438JBY0</accession>
<comment type="subcellular location">
    <subcellularLocation>
        <location evidence="3">Nucleus lamina</location>
    </subcellularLocation>
</comment>
<evidence type="ECO:0000256" key="4">
    <source>
        <dbReference type="ARBA" id="ARBA00024208"/>
    </source>
</evidence>
<feature type="coiled-coil region" evidence="5">
    <location>
        <begin position="8"/>
        <end position="35"/>
    </location>
</feature>